<feature type="domain" description="SH3" evidence="10">
    <location>
        <begin position="376"/>
        <end position="439"/>
    </location>
</feature>
<evidence type="ECO:0000256" key="4">
    <source>
        <dbReference type="ARBA" id="ARBA00022490"/>
    </source>
</evidence>
<dbReference type="GO" id="GO:0005543">
    <property type="term" value="F:phospholipid binding"/>
    <property type="evidence" value="ECO:0007669"/>
    <property type="project" value="TreeGrafter"/>
</dbReference>
<feature type="compositionally biased region" description="Polar residues" evidence="9">
    <location>
        <begin position="271"/>
        <end position="283"/>
    </location>
</feature>
<dbReference type="Gene3D" id="1.20.1270.60">
    <property type="entry name" value="Arfaptin homology (AH) domain/BAR domain"/>
    <property type="match status" value="1"/>
</dbReference>
<evidence type="ECO:0000256" key="1">
    <source>
        <dbReference type="ARBA" id="ARBA00004308"/>
    </source>
</evidence>
<keyword evidence="4" id="KW-0963">Cytoplasm</keyword>
<dbReference type="SUPFAM" id="SSF50044">
    <property type="entry name" value="SH3-domain"/>
    <property type="match status" value="1"/>
</dbReference>
<dbReference type="HOGENOM" id="CLU_017859_3_0_1"/>
<proteinExistence type="predicted"/>
<dbReference type="SMART" id="SM00721">
    <property type="entry name" value="BAR"/>
    <property type="match status" value="1"/>
</dbReference>
<dbReference type="PhylomeDB" id="T1IVT4"/>
<dbReference type="GO" id="GO:0005737">
    <property type="term" value="C:cytoplasm"/>
    <property type="evidence" value="ECO:0007669"/>
    <property type="project" value="UniProtKB-SubCell"/>
</dbReference>
<dbReference type="PANTHER" id="PTHR46514:SF3">
    <property type="entry name" value="AMPHIPHYSIN"/>
    <property type="match status" value="1"/>
</dbReference>
<dbReference type="CDD" id="cd11790">
    <property type="entry name" value="SH3_Amphiphysin"/>
    <property type="match status" value="1"/>
</dbReference>
<dbReference type="InterPro" id="IPR027267">
    <property type="entry name" value="AH/BAR_dom_sf"/>
</dbReference>
<accession>T1IVT4</accession>
<keyword evidence="6" id="KW-0472">Membrane</keyword>
<feature type="compositionally biased region" description="Basic and acidic residues" evidence="9">
    <location>
        <begin position="326"/>
        <end position="346"/>
    </location>
</feature>
<comment type="subcellular location">
    <subcellularLocation>
        <location evidence="2">Cytoplasm</location>
    </subcellularLocation>
    <subcellularLocation>
        <location evidence="1">Endomembrane system</location>
    </subcellularLocation>
</comment>
<organism evidence="12 13">
    <name type="scientific">Strigamia maritima</name>
    <name type="common">European centipede</name>
    <name type="synonym">Geophilus maritimus</name>
    <dbReference type="NCBI Taxonomy" id="126957"/>
    <lineage>
        <taxon>Eukaryota</taxon>
        <taxon>Metazoa</taxon>
        <taxon>Ecdysozoa</taxon>
        <taxon>Arthropoda</taxon>
        <taxon>Myriapoda</taxon>
        <taxon>Chilopoda</taxon>
        <taxon>Pleurostigmophora</taxon>
        <taxon>Geophilomorpha</taxon>
        <taxon>Linotaeniidae</taxon>
        <taxon>Strigamia</taxon>
    </lineage>
</organism>
<dbReference type="PRINTS" id="PR01251">
    <property type="entry name" value="AMPHIPHYSIN"/>
</dbReference>
<dbReference type="InterPro" id="IPR003005">
    <property type="entry name" value="Amphiphysin"/>
</dbReference>
<dbReference type="InterPro" id="IPR001452">
    <property type="entry name" value="SH3_domain"/>
</dbReference>
<dbReference type="FunFam" id="2.30.30.40:FF:000172">
    <property type="entry name" value="Amphiphysin, isoform B"/>
    <property type="match status" value="1"/>
</dbReference>
<protein>
    <submittedName>
        <fullName evidence="12">Uncharacterized protein</fullName>
    </submittedName>
</protein>
<feature type="compositionally biased region" description="Basic and acidic residues" evidence="9">
    <location>
        <begin position="284"/>
        <end position="306"/>
    </location>
</feature>
<keyword evidence="3 7" id="KW-0728">SH3 domain</keyword>
<evidence type="ECO:0000256" key="3">
    <source>
        <dbReference type="ARBA" id="ARBA00022443"/>
    </source>
</evidence>
<feature type="region of interest" description="Disordered" evidence="9">
    <location>
        <begin position="264"/>
        <end position="354"/>
    </location>
</feature>
<dbReference type="Pfam" id="PF03114">
    <property type="entry name" value="BAR"/>
    <property type="match status" value="1"/>
</dbReference>
<dbReference type="Pfam" id="PF14604">
    <property type="entry name" value="SH3_9"/>
    <property type="match status" value="1"/>
</dbReference>
<evidence type="ECO:0000256" key="5">
    <source>
        <dbReference type="ARBA" id="ARBA00023054"/>
    </source>
</evidence>
<sequence length="439" mass="50385">MADRGGFFTKTVQKRAGRAKEKLLQSLGKSDKTTDEIFDEYVNNFKKQEANANKLHKEIKNYVTCVRAMQQASKSLFDTLNESYEQDWVGYDQLYMKSQTVEMLWSDFNHKLSDQVLIPLNNYQNQFAEVRKRVDKRGRKLTDYDSCRHAYQSLVSNTKKRDEAKIAKAKEQLDDARRLYEVLNNELYDELPALYDSRIPFVISNLQTIFSAEAIFHQESTKVNSELSDIMEELAEENQKGTYNTRKIHPPSTALKGIDGIDEDADVAEPSSPTDNSETLRSSNKGESETRQYEEIDFKKGDDRGVKAFNVPDHNGDLTETGQQRDSQRYSSEEGSLDSKPDETDLKSNNVQNEAKRVEELYDIPVGATTENLPPGVLYRVRATYRYTAEDEDELSFEVGEVVQVIEYDDPEDQEGWLLGMRETNDQKGLFPANFTRPI</sequence>
<evidence type="ECO:0000313" key="12">
    <source>
        <dbReference type="EnsemblMetazoa" id="SMAR005286-PA"/>
    </source>
</evidence>
<dbReference type="GO" id="GO:0012505">
    <property type="term" value="C:endomembrane system"/>
    <property type="evidence" value="ECO:0007669"/>
    <property type="project" value="UniProtKB-SubCell"/>
</dbReference>
<evidence type="ECO:0000256" key="8">
    <source>
        <dbReference type="SAM" id="Coils"/>
    </source>
</evidence>
<dbReference type="GO" id="GO:0005886">
    <property type="term" value="C:plasma membrane"/>
    <property type="evidence" value="ECO:0007669"/>
    <property type="project" value="TreeGrafter"/>
</dbReference>
<dbReference type="AlphaFoldDB" id="T1IVT4"/>
<dbReference type="Gene3D" id="2.30.30.40">
    <property type="entry name" value="SH3 Domains"/>
    <property type="match status" value="1"/>
</dbReference>
<evidence type="ECO:0000259" key="10">
    <source>
        <dbReference type="PROSITE" id="PS50002"/>
    </source>
</evidence>
<keyword evidence="13" id="KW-1185">Reference proteome</keyword>
<dbReference type="FunFam" id="1.20.1270.60:FF:000013">
    <property type="entry name" value="Amphiphysin isoform 2"/>
    <property type="match status" value="1"/>
</dbReference>
<name>T1IVT4_STRMM</name>
<evidence type="ECO:0000313" key="13">
    <source>
        <dbReference type="Proteomes" id="UP000014500"/>
    </source>
</evidence>
<reference evidence="13" key="1">
    <citation type="submission" date="2011-05" db="EMBL/GenBank/DDBJ databases">
        <authorList>
            <person name="Richards S.R."/>
            <person name="Qu J."/>
            <person name="Jiang H."/>
            <person name="Jhangiani S.N."/>
            <person name="Agravi P."/>
            <person name="Goodspeed R."/>
            <person name="Gross S."/>
            <person name="Mandapat C."/>
            <person name="Jackson L."/>
            <person name="Mathew T."/>
            <person name="Pu L."/>
            <person name="Thornton R."/>
            <person name="Saada N."/>
            <person name="Wilczek-Boney K.B."/>
            <person name="Lee S."/>
            <person name="Kovar C."/>
            <person name="Wu Y."/>
            <person name="Scherer S.E."/>
            <person name="Worley K.C."/>
            <person name="Muzny D.M."/>
            <person name="Gibbs R."/>
        </authorList>
    </citation>
    <scope>NUCLEOTIDE SEQUENCE</scope>
    <source>
        <strain evidence="13">Brora</strain>
    </source>
</reference>
<dbReference type="Proteomes" id="UP000014500">
    <property type="component" value="Unassembled WGS sequence"/>
</dbReference>
<dbReference type="PROSITE" id="PS51021">
    <property type="entry name" value="BAR"/>
    <property type="match status" value="1"/>
</dbReference>
<evidence type="ECO:0000256" key="6">
    <source>
        <dbReference type="ARBA" id="ARBA00023136"/>
    </source>
</evidence>
<dbReference type="InterPro" id="IPR036028">
    <property type="entry name" value="SH3-like_dom_sf"/>
</dbReference>
<keyword evidence="5 8" id="KW-0175">Coiled coil</keyword>
<dbReference type="SMART" id="SM00326">
    <property type="entry name" value="SH3"/>
    <property type="match status" value="1"/>
</dbReference>
<feature type="domain" description="BAR" evidence="11">
    <location>
        <begin position="23"/>
        <end position="240"/>
    </location>
</feature>
<dbReference type="PRINTS" id="PR00452">
    <property type="entry name" value="SH3DOMAIN"/>
</dbReference>
<dbReference type="EnsemblMetazoa" id="SMAR005286-RA">
    <property type="protein sequence ID" value="SMAR005286-PA"/>
    <property type="gene ID" value="SMAR005286"/>
</dbReference>
<dbReference type="SUPFAM" id="SSF103657">
    <property type="entry name" value="BAR/IMD domain-like"/>
    <property type="match status" value="1"/>
</dbReference>
<evidence type="ECO:0000256" key="7">
    <source>
        <dbReference type="PROSITE-ProRule" id="PRU00192"/>
    </source>
</evidence>
<evidence type="ECO:0000259" key="11">
    <source>
        <dbReference type="PROSITE" id="PS51021"/>
    </source>
</evidence>
<dbReference type="eggNOG" id="KOG3771">
    <property type="taxonomic scope" value="Eukaryota"/>
</dbReference>
<evidence type="ECO:0000256" key="2">
    <source>
        <dbReference type="ARBA" id="ARBA00004496"/>
    </source>
</evidence>
<dbReference type="OMA" id="QMYTEMN"/>
<dbReference type="STRING" id="126957.T1IVT4"/>
<dbReference type="InterPro" id="IPR004148">
    <property type="entry name" value="BAR_dom"/>
</dbReference>
<evidence type="ECO:0000256" key="9">
    <source>
        <dbReference type="SAM" id="MobiDB-lite"/>
    </source>
</evidence>
<feature type="coiled-coil region" evidence="8">
    <location>
        <begin position="159"/>
        <end position="186"/>
    </location>
</feature>
<dbReference type="PANTHER" id="PTHR46514">
    <property type="entry name" value="AMPHIPHYSIN"/>
    <property type="match status" value="1"/>
</dbReference>
<dbReference type="EMBL" id="JH431593">
    <property type="status" value="NOT_ANNOTATED_CDS"/>
    <property type="molecule type" value="Genomic_DNA"/>
</dbReference>
<dbReference type="PROSITE" id="PS50002">
    <property type="entry name" value="SH3"/>
    <property type="match status" value="1"/>
</dbReference>
<reference evidence="12" key="2">
    <citation type="submission" date="2015-02" db="UniProtKB">
        <authorList>
            <consortium name="EnsemblMetazoa"/>
        </authorList>
    </citation>
    <scope>IDENTIFICATION</scope>
</reference>